<dbReference type="Proteomes" id="UP000095281">
    <property type="component" value="Unplaced"/>
</dbReference>
<accession>A0A1I8BKD0</accession>
<dbReference type="AlphaFoldDB" id="A0A1I8BKD0"/>
<sequence length="222" mass="24815">MLFCFVRQIELNDGSGMRKASILRSATNILPIVFASTLFVFLLFGQVNSDESYNGPIGFYNHTLKDGQVTLANYSIVVKEKGDNNLTKYTESKKSCDVEIKENGNIVIYYKRNDKDDKNKNTKENGCAVDLLTKHSNKINFKTGVKHSGSCLKKCVKDNEPFDATGFNLLPFAYSNSTTKDNIEKLKSGPLYEKNETDCGNKNLCGDKGLCMPWTSLEIAFV</sequence>
<dbReference type="WBParaSite" id="MhA1_Contig284.frz3.gene5">
    <property type="protein sequence ID" value="MhA1_Contig284.frz3.gene5"/>
    <property type="gene ID" value="MhA1_Contig284.frz3.gene5"/>
</dbReference>
<protein>
    <submittedName>
        <fullName evidence="3">Uncharacterized protein</fullName>
    </submittedName>
</protein>
<name>A0A1I8BKD0_MELHA</name>
<evidence type="ECO:0000313" key="3">
    <source>
        <dbReference type="WBParaSite" id="MhA1_Contig284.frz3.gene5"/>
    </source>
</evidence>
<keyword evidence="2" id="KW-1185">Reference proteome</keyword>
<keyword evidence="1" id="KW-0472">Membrane</keyword>
<evidence type="ECO:0000256" key="1">
    <source>
        <dbReference type="SAM" id="Phobius"/>
    </source>
</evidence>
<proteinExistence type="predicted"/>
<evidence type="ECO:0000313" key="2">
    <source>
        <dbReference type="Proteomes" id="UP000095281"/>
    </source>
</evidence>
<feature type="transmembrane region" description="Helical" evidence="1">
    <location>
        <begin position="21"/>
        <end position="44"/>
    </location>
</feature>
<keyword evidence="1" id="KW-1133">Transmembrane helix</keyword>
<organism evidence="2 3">
    <name type="scientific">Meloidogyne hapla</name>
    <name type="common">Root-knot nematode worm</name>
    <dbReference type="NCBI Taxonomy" id="6305"/>
    <lineage>
        <taxon>Eukaryota</taxon>
        <taxon>Metazoa</taxon>
        <taxon>Ecdysozoa</taxon>
        <taxon>Nematoda</taxon>
        <taxon>Chromadorea</taxon>
        <taxon>Rhabditida</taxon>
        <taxon>Tylenchina</taxon>
        <taxon>Tylenchomorpha</taxon>
        <taxon>Tylenchoidea</taxon>
        <taxon>Meloidogynidae</taxon>
        <taxon>Meloidogyninae</taxon>
        <taxon>Meloidogyne</taxon>
    </lineage>
</organism>
<reference evidence="3" key="1">
    <citation type="submission" date="2016-11" db="UniProtKB">
        <authorList>
            <consortium name="WormBaseParasite"/>
        </authorList>
    </citation>
    <scope>IDENTIFICATION</scope>
</reference>
<keyword evidence="1" id="KW-0812">Transmembrane</keyword>